<sequence>MSALIVISLSVTGFIVFGNSDTANEEDKEDENEEIIEEEDEDEERNAVDEYQDAVDEVIGDEELSEDEMINTGQSLLGRHHELYLASNEEEFEQALVDSYRYPEDVLDDLFNCCYEPETYENLDIEFTDETVFQTGVNRFEYTATIIWTIDDIETGEQYEITENFTSVISKKDKDDEFLFDNMYGERLD</sequence>
<reference evidence="3" key="1">
    <citation type="journal article" date="2019" name="Int. J. Syst. Evol. Microbiol.">
        <title>The Global Catalogue of Microorganisms (GCM) 10K type strain sequencing project: providing services to taxonomists for standard genome sequencing and annotation.</title>
        <authorList>
            <consortium name="The Broad Institute Genomics Platform"/>
            <consortium name="The Broad Institute Genome Sequencing Center for Infectious Disease"/>
            <person name="Wu L."/>
            <person name="Ma J."/>
        </authorList>
    </citation>
    <scope>NUCLEOTIDE SEQUENCE [LARGE SCALE GENOMIC DNA]</scope>
    <source>
        <strain evidence="3">JCM 14193</strain>
    </source>
</reference>
<accession>A0ABP3K188</accession>
<name>A0ABP3K188_9BACI</name>
<keyword evidence="3" id="KW-1185">Reference proteome</keyword>
<dbReference type="Proteomes" id="UP001500740">
    <property type="component" value="Unassembled WGS sequence"/>
</dbReference>
<gene>
    <name evidence="2" type="ORF">GCM10008935_26110</name>
</gene>
<feature type="region of interest" description="Disordered" evidence="1">
    <location>
        <begin position="22"/>
        <end position="48"/>
    </location>
</feature>
<protein>
    <submittedName>
        <fullName evidence="2">Uncharacterized protein</fullName>
    </submittedName>
</protein>
<feature type="compositionally biased region" description="Acidic residues" evidence="1">
    <location>
        <begin position="23"/>
        <end position="48"/>
    </location>
</feature>
<dbReference type="RefSeq" id="WP_343784254.1">
    <property type="nucleotide sequence ID" value="NZ_BAAACZ010000025.1"/>
</dbReference>
<proteinExistence type="predicted"/>
<comment type="caution">
    <text evidence="2">The sequence shown here is derived from an EMBL/GenBank/DDBJ whole genome shotgun (WGS) entry which is preliminary data.</text>
</comment>
<evidence type="ECO:0000256" key="1">
    <source>
        <dbReference type="SAM" id="MobiDB-lite"/>
    </source>
</evidence>
<dbReference type="EMBL" id="BAAACZ010000025">
    <property type="protein sequence ID" value="GAA0469039.1"/>
    <property type="molecule type" value="Genomic_DNA"/>
</dbReference>
<evidence type="ECO:0000313" key="2">
    <source>
        <dbReference type="EMBL" id="GAA0469039.1"/>
    </source>
</evidence>
<organism evidence="2 3">
    <name type="scientific">Alkalibacillus silvisoli</name>
    <dbReference type="NCBI Taxonomy" id="392823"/>
    <lineage>
        <taxon>Bacteria</taxon>
        <taxon>Bacillati</taxon>
        <taxon>Bacillota</taxon>
        <taxon>Bacilli</taxon>
        <taxon>Bacillales</taxon>
        <taxon>Bacillaceae</taxon>
        <taxon>Alkalibacillus</taxon>
    </lineage>
</organism>
<evidence type="ECO:0000313" key="3">
    <source>
        <dbReference type="Proteomes" id="UP001500740"/>
    </source>
</evidence>